<accession>A0A392WD29</accession>
<reference evidence="1 2" key="1">
    <citation type="journal article" date="2018" name="Front. Plant Sci.">
        <title>Red Clover (Trifolium pratense) and Zigzag Clover (T. medium) - A Picture of Genomic Similarities and Differences.</title>
        <authorList>
            <person name="Dluhosova J."/>
            <person name="Istvanek J."/>
            <person name="Nedelnik J."/>
            <person name="Repkova J."/>
        </authorList>
    </citation>
    <scope>NUCLEOTIDE SEQUENCE [LARGE SCALE GENOMIC DNA]</scope>
    <source>
        <strain evidence="2">cv. 10/8</strain>
        <tissue evidence="1">Leaf</tissue>
    </source>
</reference>
<comment type="caution">
    <text evidence="1">The sequence shown here is derived from an EMBL/GenBank/DDBJ whole genome shotgun (WGS) entry which is preliminary data.</text>
</comment>
<evidence type="ECO:0000313" key="2">
    <source>
        <dbReference type="Proteomes" id="UP000265520"/>
    </source>
</evidence>
<keyword evidence="2" id="KW-1185">Reference proteome</keyword>
<evidence type="ECO:0000313" key="1">
    <source>
        <dbReference type="EMBL" id="MCI98317.1"/>
    </source>
</evidence>
<dbReference type="AlphaFoldDB" id="A0A392WD29"/>
<dbReference type="Proteomes" id="UP000265520">
    <property type="component" value="Unassembled WGS sequence"/>
</dbReference>
<organism evidence="1 2">
    <name type="scientific">Trifolium medium</name>
    <dbReference type="NCBI Taxonomy" id="97028"/>
    <lineage>
        <taxon>Eukaryota</taxon>
        <taxon>Viridiplantae</taxon>
        <taxon>Streptophyta</taxon>
        <taxon>Embryophyta</taxon>
        <taxon>Tracheophyta</taxon>
        <taxon>Spermatophyta</taxon>
        <taxon>Magnoliopsida</taxon>
        <taxon>eudicotyledons</taxon>
        <taxon>Gunneridae</taxon>
        <taxon>Pentapetalae</taxon>
        <taxon>rosids</taxon>
        <taxon>fabids</taxon>
        <taxon>Fabales</taxon>
        <taxon>Fabaceae</taxon>
        <taxon>Papilionoideae</taxon>
        <taxon>50 kb inversion clade</taxon>
        <taxon>NPAAA clade</taxon>
        <taxon>Hologalegina</taxon>
        <taxon>IRL clade</taxon>
        <taxon>Trifolieae</taxon>
        <taxon>Trifolium</taxon>
    </lineage>
</organism>
<dbReference type="EMBL" id="LXQA011470155">
    <property type="protein sequence ID" value="MCI98317.1"/>
    <property type="molecule type" value="Genomic_DNA"/>
</dbReference>
<feature type="non-terminal residue" evidence="1">
    <location>
        <position position="40"/>
    </location>
</feature>
<proteinExistence type="predicted"/>
<protein>
    <submittedName>
        <fullName evidence="1">Uncharacterized protein</fullName>
    </submittedName>
</protein>
<sequence>MPESVVVEAKLSSGTERCMTDLAVVKIFENGVGLVKPEEA</sequence>
<name>A0A392WD29_9FABA</name>